<sequence>MRLPKSSLQKHFGYKYIVWLLLLQAFLSSIFRRTGADYSSSTSPNHENPETRARKQGSNPKPGFLWAARPVDCGTACPLFSGIEPPQADTECIDPCSKKRKTKEIIAPNGGTAFATISINLESTPATNQEPTQERGTGPQPSPMTLTLKQDNQAAKSSFLTNERTPRPSAILPPLDPSTQFPRA</sequence>
<dbReference type="EMBL" id="QTSX02002975">
    <property type="protein sequence ID" value="KAJ9072691.1"/>
    <property type="molecule type" value="Genomic_DNA"/>
</dbReference>
<gene>
    <name evidence="1" type="ORF">DSO57_1024726</name>
</gene>
<reference evidence="1" key="1">
    <citation type="submission" date="2022-04" db="EMBL/GenBank/DDBJ databases">
        <title>Genome of the entomopathogenic fungus Entomophthora muscae.</title>
        <authorList>
            <person name="Elya C."/>
            <person name="Lovett B.R."/>
            <person name="Lee E."/>
            <person name="Macias A.M."/>
            <person name="Hajek A.E."/>
            <person name="De Bivort B.L."/>
            <person name="Kasson M.T."/>
            <person name="De Fine Licht H.H."/>
            <person name="Stajich J.E."/>
        </authorList>
    </citation>
    <scope>NUCLEOTIDE SEQUENCE</scope>
    <source>
        <strain evidence="1">Berkeley</strain>
    </source>
</reference>
<evidence type="ECO:0000313" key="1">
    <source>
        <dbReference type="EMBL" id="KAJ9072691.1"/>
    </source>
</evidence>
<comment type="caution">
    <text evidence="1">The sequence shown here is derived from an EMBL/GenBank/DDBJ whole genome shotgun (WGS) entry which is preliminary data.</text>
</comment>
<proteinExistence type="predicted"/>
<name>A0ACC2TDN9_9FUNG</name>
<dbReference type="Proteomes" id="UP001165960">
    <property type="component" value="Unassembled WGS sequence"/>
</dbReference>
<accession>A0ACC2TDN9</accession>
<keyword evidence="2" id="KW-1185">Reference proteome</keyword>
<organism evidence="1 2">
    <name type="scientific">Entomophthora muscae</name>
    <dbReference type="NCBI Taxonomy" id="34485"/>
    <lineage>
        <taxon>Eukaryota</taxon>
        <taxon>Fungi</taxon>
        <taxon>Fungi incertae sedis</taxon>
        <taxon>Zoopagomycota</taxon>
        <taxon>Entomophthoromycotina</taxon>
        <taxon>Entomophthoromycetes</taxon>
        <taxon>Entomophthorales</taxon>
        <taxon>Entomophthoraceae</taxon>
        <taxon>Entomophthora</taxon>
    </lineage>
</organism>
<protein>
    <submittedName>
        <fullName evidence="1">Uncharacterized protein</fullName>
    </submittedName>
</protein>
<evidence type="ECO:0000313" key="2">
    <source>
        <dbReference type="Proteomes" id="UP001165960"/>
    </source>
</evidence>